<dbReference type="EMBL" id="GL833126">
    <property type="protein sequence ID" value="EGB08928.1"/>
    <property type="molecule type" value="Genomic_DNA"/>
</dbReference>
<sequence length="471" mass="51066">MSSRGDAPEKKERKGSLLRRASKLFGGGGGRRSSRPSQPVQWTAAMIKEREEANARERAAAAKAAAAAAAAEAERCAPVEVASRRANRVIAMRDGRNLSFAEAGDPEGFPVLCFFGIGGSRYLVLLLDEVARQLGLRVISPDRPGFGRSSAWSDRAFADFARDIDTLCATLSLRRVALWGYSVGCAYAAVCALSPFVRRRLVGRLTLVSPWVPLSAPGVPLHFTFARFFPNAFAELLQPGSVKEQREQLRQRGTEAIHTGRSAEMPLSAPSTAIENFGLRGAAKSRASSPKTQAKKKVDDDGPGRGVFELFLCGAALDEDTETFRADDSAELSALELHALQTLPRGPRVLLASIIEAQRQGARGFRDEFKLCCTDFGFKYSDLKWPARIYHGTADNLVSTTSARWLAVELRKGLASPDDVELFEVPGGTHNGMVFAILRRSLTAISRDLAPLADEPRPAKQAARAGRVQSL</sequence>
<accession>F0Y739</accession>
<reference evidence="3 4" key="1">
    <citation type="journal article" date="2011" name="Proc. Natl. Acad. Sci. U.S.A.">
        <title>Niche of harmful alga Aureococcus anophagefferens revealed through ecogenomics.</title>
        <authorList>
            <person name="Gobler C.J."/>
            <person name="Berry D.L."/>
            <person name="Dyhrman S.T."/>
            <person name="Wilhelm S.W."/>
            <person name="Salamov A."/>
            <person name="Lobanov A.V."/>
            <person name="Zhang Y."/>
            <person name="Collier J.L."/>
            <person name="Wurch L.L."/>
            <person name="Kustka A.B."/>
            <person name="Dill B.D."/>
            <person name="Shah M."/>
            <person name="VerBerkmoes N.C."/>
            <person name="Kuo A."/>
            <person name="Terry A."/>
            <person name="Pangilinan J."/>
            <person name="Lindquist E.A."/>
            <person name="Lucas S."/>
            <person name="Paulsen I.T."/>
            <person name="Hattenrath-Lehmann T.K."/>
            <person name="Talmage S.C."/>
            <person name="Walker E.A."/>
            <person name="Koch F."/>
            <person name="Burson A.M."/>
            <person name="Marcoval M.A."/>
            <person name="Tang Y.Z."/>
            <person name="Lecleir G.R."/>
            <person name="Coyne K.J."/>
            <person name="Berg G.M."/>
            <person name="Bertrand E.M."/>
            <person name="Saito M.A."/>
            <person name="Gladyshev V.N."/>
            <person name="Grigoriev I.V."/>
        </authorList>
    </citation>
    <scope>NUCLEOTIDE SEQUENCE [LARGE SCALE GENOMIC DNA]</scope>
    <source>
        <strain evidence="4">CCMP 1984</strain>
    </source>
</reference>
<dbReference type="InterPro" id="IPR050471">
    <property type="entry name" value="AB_hydrolase"/>
</dbReference>
<gene>
    <name evidence="3" type="primary">HYP2</name>
    <name evidence="3" type="ORF">AURANDRAFT_63448</name>
</gene>
<dbReference type="PANTHER" id="PTHR43433:SF10">
    <property type="entry name" value="AB HYDROLASE-1 DOMAIN-CONTAINING PROTEIN"/>
    <property type="match status" value="1"/>
</dbReference>
<protein>
    <submittedName>
        <fullName evidence="3">Uncharacterized protein HYP2</fullName>
    </submittedName>
</protein>
<dbReference type="KEGG" id="aaf:AURANDRAFT_63448"/>
<keyword evidence="4" id="KW-1185">Reference proteome</keyword>
<dbReference type="Pfam" id="PF00561">
    <property type="entry name" value="Abhydrolase_1"/>
    <property type="match status" value="1"/>
</dbReference>
<dbReference type="GeneID" id="20224334"/>
<dbReference type="Proteomes" id="UP000002729">
    <property type="component" value="Unassembled WGS sequence"/>
</dbReference>
<dbReference type="InParanoid" id="F0Y739"/>
<dbReference type="eggNOG" id="ENOG502S678">
    <property type="taxonomic scope" value="Eukaryota"/>
</dbReference>
<dbReference type="RefSeq" id="XP_009036061.1">
    <property type="nucleotide sequence ID" value="XM_009037813.1"/>
</dbReference>
<dbReference type="OrthoDB" id="435520at2759"/>
<evidence type="ECO:0000313" key="3">
    <source>
        <dbReference type="EMBL" id="EGB08928.1"/>
    </source>
</evidence>
<name>F0Y739_AURAN</name>
<evidence type="ECO:0000259" key="2">
    <source>
        <dbReference type="Pfam" id="PF00561"/>
    </source>
</evidence>
<dbReference type="PANTHER" id="PTHR43433">
    <property type="entry name" value="HYDROLASE, ALPHA/BETA FOLD FAMILY PROTEIN"/>
    <property type="match status" value="1"/>
</dbReference>
<proteinExistence type="predicted"/>
<dbReference type="AlphaFoldDB" id="F0Y739"/>
<evidence type="ECO:0000313" key="4">
    <source>
        <dbReference type="Proteomes" id="UP000002729"/>
    </source>
</evidence>
<feature type="region of interest" description="Disordered" evidence="1">
    <location>
        <begin position="282"/>
        <end position="301"/>
    </location>
</feature>
<dbReference type="InterPro" id="IPR029058">
    <property type="entry name" value="AB_hydrolase_fold"/>
</dbReference>
<dbReference type="SUPFAM" id="SSF53474">
    <property type="entry name" value="alpha/beta-Hydrolases"/>
    <property type="match status" value="1"/>
</dbReference>
<dbReference type="Gene3D" id="3.40.50.1820">
    <property type="entry name" value="alpha/beta hydrolase"/>
    <property type="match status" value="1"/>
</dbReference>
<feature type="compositionally biased region" description="Basic and acidic residues" evidence="1">
    <location>
        <begin position="1"/>
        <end position="15"/>
    </location>
</feature>
<organism evidence="4">
    <name type="scientific">Aureococcus anophagefferens</name>
    <name type="common">Harmful bloom alga</name>
    <dbReference type="NCBI Taxonomy" id="44056"/>
    <lineage>
        <taxon>Eukaryota</taxon>
        <taxon>Sar</taxon>
        <taxon>Stramenopiles</taxon>
        <taxon>Ochrophyta</taxon>
        <taxon>Pelagophyceae</taxon>
        <taxon>Pelagomonadales</taxon>
        <taxon>Pelagomonadaceae</taxon>
        <taxon>Aureococcus</taxon>
    </lineage>
</organism>
<dbReference type="InterPro" id="IPR000073">
    <property type="entry name" value="AB_hydrolase_1"/>
</dbReference>
<feature type="region of interest" description="Disordered" evidence="1">
    <location>
        <begin position="1"/>
        <end position="40"/>
    </location>
</feature>
<evidence type="ECO:0000256" key="1">
    <source>
        <dbReference type="SAM" id="MobiDB-lite"/>
    </source>
</evidence>
<feature type="domain" description="AB hydrolase-1" evidence="2">
    <location>
        <begin position="110"/>
        <end position="430"/>
    </location>
</feature>